<sequence length="67" mass="7594">LKPEMIQKSAMSEQAKNVTLQLTALSNNMTITNEEEANEYAALMSKMPPDVQEQVYDFMLSVMKPLQ</sequence>
<protein>
    <submittedName>
        <fullName evidence="1">DUF2059 domain-containing protein</fullName>
    </submittedName>
</protein>
<proteinExistence type="predicted"/>
<dbReference type="WBParaSite" id="GPUH_0001537901-mRNA-1">
    <property type="protein sequence ID" value="GPUH_0001537901-mRNA-1"/>
    <property type="gene ID" value="GPUH_0001537901"/>
</dbReference>
<evidence type="ECO:0000313" key="1">
    <source>
        <dbReference type="WBParaSite" id="GPUH_0001537901-mRNA-1"/>
    </source>
</evidence>
<reference evidence="1" key="1">
    <citation type="submission" date="2016-06" db="UniProtKB">
        <authorList>
            <consortium name="WormBaseParasite"/>
        </authorList>
    </citation>
    <scope>IDENTIFICATION</scope>
</reference>
<accession>A0A183E318</accession>
<organism evidence="1">
    <name type="scientific">Gongylonema pulchrum</name>
    <dbReference type="NCBI Taxonomy" id="637853"/>
    <lineage>
        <taxon>Eukaryota</taxon>
        <taxon>Metazoa</taxon>
        <taxon>Ecdysozoa</taxon>
        <taxon>Nematoda</taxon>
        <taxon>Chromadorea</taxon>
        <taxon>Rhabditida</taxon>
        <taxon>Spirurina</taxon>
        <taxon>Spiruromorpha</taxon>
        <taxon>Spiruroidea</taxon>
        <taxon>Gongylonematidae</taxon>
        <taxon>Gongylonema</taxon>
    </lineage>
</organism>
<name>A0A183E318_9BILA</name>
<dbReference type="AlphaFoldDB" id="A0A183E318"/>